<dbReference type="PRINTS" id="PR00119">
    <property type="entry name" value="CATATPASE"/>
</dbReference>
<keyword evidence="2" id="KW-1185">Reference proteome</keyword>
<dbReference type="RefSeq" id="WP_213167656.1">
    <property type="nucleotide sequence ID" value="NZ_CP058559.1"/>
</dbReference>
<organism evidence="1 2">
    <name type="scientific">Alkalicella caledoniensis</name>
    <dbReference type="NCBI Taxonomy" id="2731377"/>
    <lineage>
        <taxon>Bacteria</taxon>
        <taxon>Bacillati</taxon>
        <taxon>Bacillota</taxon>
        <taxon>Clostridia</taxon>
        <taxon>Eubacteriales</taxon>
        <taxon>Proteinivoracaceae</taxon>
        <taxon>Alkalicella</taxon>
    </lineage>
</organism>
<dbReference type="EMBL" id="CP058559">
    <property type="protein sequence ID" value="QNO13994.1"/>
    <property type="molecule type" value="Genomic_DNA"/>
</dbReference>
<evidence type="ECO:0000313" key="1">
    <source>
        <dbReference type="EMBL" id="QNO13994.1"/>
    </source>
</evidence>
<protein>
    <submittedName>
        <fullName evidence="1">HAD family phosphatase</fullName>
    </submittedName>
</protein>
<dbReference type="PANTHER" id="PTHR10000:SF8">
    <property type="entry name" value="HAD SUPERFAMILY HYDROLASE-LIKE, TYPE 3"/>
    <property type="match status" value="1"/>
</dbReference>
<dbReference type="GO" id="GO:0005829">
    <property type="term" value="C:cytosol"/>
    <property type="evidence" value="ECO:0007669"/>
    <property type="project" value="TreeGrafter"/>
</dbReference>
<accession>A0A7G9W5N2</accession>
<name>A0A7G9W5N2_ALKCA</name>
<dbReference type="SFLD" id="SFLDG01144">
    <property type="entry name" value="C2.B.4:_PGP_Like"/>
    <property type="match status" value="1"/>
</dbReference>
<dbReference type="AlphaFoldDB" id="A0A7G9W5N2"/>
<dbReference type="PANTHER" id="PTHR10000">
    <property type="entry name" value="PHOSPHOSERINE PHOSPHATASE"/>
    <property type="match status" value="1"/>
</dbReference>
<dbReference type="SFLD" id="SFLDG01140">
    <property type="entry name" value="C2.B:_Phosphomannomutase_and_P"/>
    <property type="match status" value="1"/>
</dbReference>
<reference evidence="1 2" key="1">
    <citation type="submission" date="2020-07" db="EMBL/GenBank/DDBJ databases">
        <title>Alkalicella. sp. LB2 genome.</title>
        <authorList>
            <person name="Postec A."/>
            <person name="Quemeneur M."/>
        </authorList>
    </citation>
    <scope>NUCLEOTIDE SEQUENCE [LARGE SCALE GENOMIC DNA]</scope>
    <source>
        <strain evidence="1 2">LB2</strain>
    </source>
</reference>
<dbReference type="KEGG" id="acae:HYG86_04000"/>
<proteinExistence type="predicted"/>
<dbReference type="InterPro" id="IPR023214">
    <property type="entry name" value="HAD_sf"/>
</dbReference>
<dbReference type="NCBIfam" id="TIGR01484">
    <property type="entry name" value="HAD-SF-IIB"/>
    <property type="match status" value="1"/>
</dbReference>
<dbReference type="CDD" id="cd07516">
    <property type="entry name" value="HAD_Pase"/>
    <property type="match status" value="1"/>
</dbReference>
<dbReference type="GO" id="GO:0000287">
    <property type="term" value="F:magnesium ion binding"/>
    <property type="evidence" value="ECO:0007669"/>
    <property type="project" value="TreeGrafter"/>
</dbReference>
<dbReference type="InterPro" id="IPR036412">
    <property type="entry name" value="HAD-like_sf"/>
</dbReference>
<gene>
    <name evidence="1" type="ORF">HYG86_04000</name>
</gene>
<dbReference type="Proteomes" id="UP000516160">
    <property type="component" value="Chromosome"/>
</dbReference>
<dbReference type="Gene3D" id="3.30.1240.10">
    <property type="match status" value="1"/>
</dbReference>
<sequence>MDIKLICIDLDGTLLNSENAITPRSKDALLKATQLGVHVAVSTGRTFVDADYYSSLVGLKTPIISSNGAYIKEKDQGKVIYQNVLDENVLTTILEICKRYGISPCMNTPFKKYHGKDFSELFKIFDEKAKKFNRIITVYKRELVENMAEWKDIIKKEKDNIIKCELYSSNKEIILKIRQELDDLDDVEAIFSIHHSIEVTCKGVSKARGVEILAGFYNLKPENVMAIGDSENDLSMIKYAGLGAAMGNSIDMIKEASDYVTDSNDDEGVAKAIEKFVLKMG</sequence>
<dbReference type="InterPro" id="IPR006379">
    <property type="entry name" value="HAD-SF_hydro_IIB"/>
</dbReference>
<dbReference type="PROSITE" id="PS01228">
    <property type="entry name" value="COF_1"/>
    <property type="match status" value="1"/>
</dbReference>
<dbReference type="InterPro" id="IPR000150">
    <property type="entry name" value="Cof"/>
</dbReference>
<dbReference type="Gene3D" id="3.40.50.1000">
    <property type="entry name" value="HAD superfamily/HAD-like"/>
    <property type="match status" value="1"/>
</dbReference>
<dbReference type="Pfam" id="PF08282">
    <property type="entry name" value="Hydrolase_3"/>
    <property type="match status" value="1"/>
</dbReference>
<evidence type="ECO:0000313" key="2">
    <source>
        <dbReference type="Proteomes" id="UP000516160"/>
    </source>
</evidence>
<dbReference type="PROSITE" id="PS01229">
    <property type="entry name" value="COF_2"/>
    <property type="match status" value="1"/>
</dbReference>
<dbReference type="SFLD" id="SFLDS00003">
    <property type="entry name" value="Haloacid_Dehalogenase"/>
    <property type="match status" value="1"/>
</dbReference>
<dbReference type="SUPFAM" id="SSF56784">
    <property type="entry name" value="HAD-like"/>
    <property type="match status" value="1"/>
</dbReference>
<dbReference type="NCBIfam" id="TIGR00099">
    <property type="entry name" value="Cof-subfamily"/>
    <property type="match status" value="1"/>
</dbReference>
<dbReference type="GO" id="GO:0016791">
    <property type="term" value="F:phosphatase activity"/>
    <property type="evidence" value="ECO:0007669"/>
    <property type="project" value="TreeGrafter"/>
</dbReference>